<feature type="transmembrane region" description="Helical" evidence="1">
    <location>
        <begin position="12"/>
        <end position="31"/>
    </location>
</feature>
<keyword evidence="1" id="KW-1133">Transmembrane helix</keyword>
<sequence>MQVNEGKTDRIIRVALGTILTVLAIVFYFVLSSPINLVLLIILLIVGLISLITGITGYCGLYTVFKISTVKQE</sequence>
<feature type="transmembrane region" description="Helical" evidence="1">
    <location>
        <begin position="37"/>
        <end position="65"/>
    </location>
</feature>
<organism evidence="3">
    <name type="scientific">Candidatus Heimdallarchaeum aukensis</name>
    <dbReference type="NCBI Taxonomy" id="2876573"/>
    <lineage>
        <taxon>Archaea</taxon>
        <taxon>Promethearchaeati</taxon>
        <taxon>Candidatus Heimdallarchaeota</taxon>
        <taxon>Candidatus Heimdallarchaeia (ex Rinke et al. 2021) (nom. nud.)</taxon>
        <taxon>Candidatus Heimdallarchaeales</taxon>
        <taxon>Candidatus Heimdallarchaeaceae</taxon>
        <taxon>Candidatus Heimdallarchaeum</taxon>
    </lineage>
</organism>
<evidence type="ECO:0000259" key="2">
    <source>
        <dbReference type="Pfam" id="PF11127"/>
    </source>
</evidence>
<reference evidence="3" key="1">
    <citation type="journal article" date="2022" name="Nat. Microbiol.">
        <title>Unique mobile elements and scalable gene flow at the prokaryote-eukaryote boundary revealed by circularized Asgard archaea genomes.</title>
        <authorList>
            <person name="Wu F."/>
            <person name="Speth D.R."/>
            <person name="Philosof A."/>
            <person name="Cremiere A."/>
            <person name="Narayanan A."/>
            <person name="Barco R.A."/>
            <person name="Connon S.A."/>
            <person name="Amend J.P."/>
            <person name="Antoshechkin I.A."/>
            <person name="Orphan V.J."/>
        </authorList>
    </citation>
    <scope>NUCLEOTIDE SEQUENCE</scope>
    <source>
        <strain evidence="3">PM71</strain>
    </source>
</reference>
<proteinExistence type="predicted"/>
<dbReference type="EMBL" id="CP084166">
    <property type="protein sequence ID" value="UJG41619.1"/>
    <property type="molecule type" value="Genomic_DNA"/>
</dbReference>
<accession>A0A9Y1BMA5</accession>
<name>A0A9Y1BMA5_9ARCH</name>
<evidence type="ECO:0000313" key="3">
    <source>
        <dbReference type="EMBL" id="UJG41619.1"/>
    </source>
</evidence>
<keyword evidence="1" id="KW-0812">Transmembrane</keyword>
<evidence type="ECO:0000256" key="1">
    <source>
        <dbReference type="SAM" id="Phobius"/>
    </source>
</evidence>
<dbReference type="Proteomes" id="UP001201020">
    <property type="component" value="Chromosome"/>
</dbReference>
<dbReference type="AlphaFoldDB" id="A0A9Y1BMA5"/>
<keyword evidence="1" id="KW-0472">Membrane</keyword>
<protein>
    <submittedName>
        <fullName evidence="3">DUF2892 domain-containing protein</fullName>
    </submittedName>
</protein>
<gene>
    <name evidence="3" type="ORF">K9W45_03930</name>
</gene>
<feature type="domain" description="Inner membrane protein YgaP-like transmembrane" evidence="2">
    <location>
        <begin position="1"/>
        <end position="72"/>
    </location>
</feature>
<dbReference type="InterPro" id="IPR021309">
    <property type="entry name" value="YgaP-like_TM"/>
</dbReference>
<dbReference type="Pfam" id="PF11127">
    <property type="entry name" value="YgaP-like_TM"/>
    <property type="match status" value="1"/>
</dbReference>